<feature type="transmembrane region" description="Helical" evidence="2">
    <location>
        <begin position="97"/>
        <end position="120"/>
    </location>
</feature>
<dbReference type="AlphaFoldDB" id="F2D5U4"/>
<accession>F2D5U4</accession>
<evidence type="ECO:0000256" key="1">
    <source>
        <dbReference type="SAM" id="MobiDB-lite"/>
    </source>
</evidence>
<sequence length="135" mass="15349">MASPRRRRGNSMAYQRRDDNGGGSVAGTRGRRWCSRNGSVIAGAVTAQSIMVHDHHQDDVDNFVEPLPRNRAVSPGKEGDEVLPPPPFPHVLLCYRYFIHFSLVFLSILNMTRITVFLFFRRRNVYRAIGLHKNG</sequence>
<feature type="region of interest" description="Disordered" evidence="1">
    <location>
        <begin position="1"/>
        <end position="30"/>
    </location>
</feature>
<keyword evidence="2" id="KW-0812">Transmembrane</keyword>
<keyword evidence="2" id="KW-1133">Transmembrane helix</keyword>
<reference evidence="3" key="1">
    <citation type="journal article" date="2011" name="Plant Physiol.">
        <title>Comprehensive sequence analysis of 24,783 barley full-length cDNAs derived from 12 clone libraries.</title>
        <authorList>
            <person name="Matsumoto T."/>
            <person name="Tanaka T."/>
            <person name="Sakai H."/>
            <person name="Amano N."/>
            <person name="Kanamori H."/>
            <person name="Kurita K."/>
            <person name="Kikuta A."/>
            <person name="Kamiya K."/>
            <person name="Yamamoto M."/>
            <person name="Ikawa H."/>
            <person name="Fujii N."/>
            <person name="Hori K."/>
            <person name="Itoh T."/>
            <person name="Sato K."/>
        </authorList>
    </citation>
    <scope>NUCLEOTIDE SEQUENCE</scope>
    <source>
        <tissue evidence="3">Shoot</tissue>
    </source>
</reference>
<proteinExistence type="evidence at transcript level"/>
<dbReference type="EMBL" id="AK359254">
    <property type="protein sequence ID" value="BAJ90465.1"/>
    <property type="molecule type" value="mRNA"/>
</dbReference>
<name>F2D5U4_HORVV</name>
<evidence type="ECO:0000313" key="3">
    <source>
        <dbReference type="EMBL" id="BAJ90465.1"/>
    </source>
</evidence>
<keyword evidence="2" id="KW-0472">Membrane</keyword>
<evidence type="ECO:0000256" key="2">
    <source>
        <dbReference type="SAM" id="Phobius"/>
    </source>
</evidence>
<protein>
    <submittedName>
        <fullName evidence="3">Predicted protein</fullName>
    </submittedName>
</protein>
<organism evidence="3">
    <name type="scientific">Hordeum vulgare subsp. vulgare</name>
    <name type="common">Domesticated barley</name>
    <dbReference type="NCBI Taxonomy" id="112509"/>
    <lineage>
        <taxon>Eukaryota</taxon>
        <taxon>Viridiplantae</taxon>
        <taxon>Streptophyta</taxon>
        <taxon>Embryophyta</taxon>
        <taxon>Tracheophyta</taxon>
        <taxon>Spermatophyta</taxon>
        <taxon>Magnoliopsida</taxon>
        <taxon>Liliopsida</taxon>
        <taxon>Poales</taxon>
        <taxon>Poaceae</taxon>
        <taxon>BOP clade</taxon>
        <taxon>Pooideae</taxon>
        <taxon>Triticodae</taxon>
        <taxon>Triticeae</taxon>
        <taxon>Hordeinae</taxon>
        <taxon>Hordeum</taxon>
    </lineage>
</organism>